<feature type="transmembrane region" description="Helical" evidence="1">
    <location>
        <begin position="379"/>
        <end position="395"/>
    </location>
</feature>
<dbReference type="AlphaFoldDB" id="A0A563ET08"/>
<accession>A0A563ET08</accession>
<keyword evidence="1" id="KW-0472">Membrane</keyword>
<comment type="caution">
    <text evidence="2">The sequence shown here is derived from an EMBL/GenBank/DDBJ whole genome shotgun (WGS) entry which is preliminary data.</text>
</comment>
<dbReference type="Pfam" id="PF19873">
    <property type="entry name" value="DUF6346"/>
    <property type="match status" value="1"/>
</dbReference>
<name>A0A563ET08_9PSEU</name>
<evidence type="ECO:0000256" key="1">
    <source>
        <dbReference type="SAM" id="Phobius"/>
    </source>
</evidence>
<gene>
    <name evidence="2" type="ORF">FKR81_17410</name>
</gene>
<feature type="transmembrane region" description="Helical" evidence="1">
    <location>
        <begin position="126"/>
        <end position="146"/>
    </location>
</feature>
<reference evidence="2 3" key="1">
    <citation type="submission" date="2019-07" db="EMBL/GenBank/DDBJ databases">
        <title>Lentzea xizangensis sp. nov., isolated from Qinghai-Tibetan Plateau Soils.</title>
        <authorList>
            <person name="Huang J."/>
        </authorList>
    </citation>
    <scope>NUCLEOTIDE SEQUENCE [LARGE SCALE GENOMIC DNA]</scope>
    <source>
        <strain evidence="2 3">FXJ1.1311</strain>
    </source>
</reference>
<feature type="transmembrane region" description="Helical" evidence="1">
    <location>
        <begin position="194"/>
        <end position="212"/>
    </location>
</feature>
<protein>
    <submittedName>
        <fullName evidence="2">Uncharacterized protein</fullName>
    </submittedName>
</protein>
<keyword evidence="3" id="KW-1185">Reference proteome</keyword>
<evidence type="ECO:0000313" key="2">
    <source>
        <dbReference type="EMBL" id="TWP50865.1"/>
    </source>
</evidence>
<organism evidence="2 3">
    <name type="scientific">Lentzea tibetensis</name>
    <dbReference type="NCBI Taxonomy" id="2591470"/>
    <lineage>
        <taxon>Bacteria</taxon>
        <taxon>Bacillati</taxon>
        <taxon>Actinomycetota</taxon>
        <taxon>Actinomycetes</taxon>
        <taxon>Pseudonocardiales</taxon>
        <taxon>Pseudonocardiaceae</taxon>
        <taxon>Lentzea</taxon>
    </lineage>
</organism>
<dbReference type="Proteomes" id="UP000316639">
    <property type="component" value="Unassembled WGS sequence"/>
</dbReference>
<feature type="transmembrane region" description="Helical" evidence="1">
    <location>
        <begin position="218"/>
        <end position="237"/>
    </location>
</feature>
<evidence type="ECO:0000313" key="3">
    <source>
        <dbReference type="Proteomes" id="UP000316639"/>
    </source>
</evidence>
<dbReference type="InterPro" id="IPR045927">
    <property type="entry name" value="DUF6346"/>
</dbReference>
<feature type="transmembrane region" description="Helical" evidence="1">
    <location>
        <begin position="12"/>
        <end position="38"/>
    </location>
</feature>
<dbReference type="OrthoDB" id="3663887at2"/>
<dbReference type="RefSeq" id="WP_146353114.1">
    <property type="nucleotide sequence ID" value="NZ_VOBR01000010.1"/>
</dbReference>
<feature type="transmembrane region" description="Helical" evidence="1">
    <location>
        <begin position="353"/>
        <end position="373"/>
    </location>
</feature>
<proteinExistence type="predicted"/>
<sequence>MEQTELGELKRRVLRLVFAVLVMPLLGWLLGATIINAFTDRYGPDPAPRPGQTFAIARECDRHGPVSTHGFGFWHQCMADLGQHDGPFARRPVNFLTPADIGQHVPVVKEGTGRRSHHVRAADQPLAWWGWLALPFALGWLYLTYLTARPVLRKIKAEVDADDAAGYQRPTEEPSRDVVVSGGRKMWLGFKGHLIVLVLAVVPAVRSTPWAFGDYPNHTALAVGGWAVVLLVVGNWVRRAVFMPSVTISPEGMAWGRTKLGWAEIGRVHLTRANTLVIEPRTGETTRIRRFGDEQATRIHVAMGHFATVPYTREGQAAPPEALSEPEPVADELPSGEVSVISGGRKPWLRGGWLVMVLVIAGSGATLYTTEIVGGSPKASSYGLVCWAVLLVIAGDRVRRWKFAPEITASPEGLAWRRGMLSWQEISRVHLSRGNVVSIQPVGGELAQIGPFGDEQADQVHGALLRFARAEYTREGSPAVHGSDR</sequence>
<dbReference type="EMBL" id="VOBR01000010">
    <property type="protein sequence ID" value="TWP50865.1"/>
    <property type="molecule type" value="Genomic_DNA"/>
</dbReference>
<keyword evidence="1" id="KW-1133">Transmembrane helix</keyword>
<keyword evidence="1" id="KW-0812">Transmembrane</keyword>